<evidence type="ECO:0000256" key="7">
    <source>
        <dbReference type="ARBA" id="ARBA00023136"/>
    </source>
</evidence>
<name>A0A6J6EID3_9ZZZZ</name>
<gene>
    <name evidence="9" type="ORF">UFOPK1684_01058</name>
</gene>
<sequence>MSTVSIPEDPRLTSRLLAKEFDASHLRSARSQGIQVGLAVSLYGISFGALAVALGFSVPQTAVLSLFMFSGASQFAFIGIIASGGVAAAGAAIASAGLLGVRNGLYALRMSPLVGAGFWKRAAAAQVTIDESTAVAIAQTDVRAARHGFWTTGLVIYVGWNLATLVGALAGNAIGDVRAWGLDAVAAAAFLALLWPRLSAREPVAVACGAAVVTMLLIPVVPPGIPVLVVAVVAIGVAIYRHRVAPHAPERTEGD</sequence>
<feature type="transmembrane region" description="Helical" evidence="8">
    <location>
        <begin position="177"/>
        <end position="195"/>
    </location>
</feature>
<organism evidence="9">
    <name type="scientific">freshwater metagenome</name>
    <dbReference type="NCBI Taxonomy" id="449393"/>
    <lineage>
        <taxon>unclassified sequences</taxon>
        <taxon>metagenomes</taxon>
        <taxon>ecological metagenomes</taxon>
    </lineage>
</organism>
<feature type="transmembrane region" description="Helical" evidence="8">
    <location>
        <begin position="149"/>
        <end position="171"/>
    </location>
</feature>
<reference evidence="9" key="1">
    <citation type="submission" date="2020-05" db="EMBL/GenBank/DDBJ databases">
        <authorList>
            <person name="Chiriac C."/>
            <person name="Salcher M."/>
            <person name="Ghai R."/>
            <person name="Kavagutti S V."/>
        </authorList>
    </citation>
    <scope>NUCLEOTIDE SEQUENCE</scope>
</reference>
<feature type="transmembrane region" description="Helical" evidence="8">
    <location>
        <begin position="224"/>
        <end position="241"/>
    </location>
</feature>
<keyword evidence="4" id="KW-1003">Cell membrane</keyword>
<dbReference type="EMBL" id="CAEZTM010000051">
    <property type="protein sequence ID" value="CAB4576202.1"/>
    <property type="molecule type" value="Genomic_DNA"/>
</dbReference>
<protein>
    <submittedName>
        <fullName evidence="9">Unannotated protein</fullName>
    </submittedName>
</protein>
<evidence type="ECO:0000256" key="6">
    <source>
        <dbReference type="ARBA" id="ARBA00022989"/>
    </source>
</evidence>
<keyword evidence="6 8" id="KW-1133">Transmembrane helix</keyword>
<keyword evidence="7 8" id="KW-0472">Membrane</keyword>
<comment type="similarity">
    <text evidence="2">Belongs to the AzlC family.</text>
</comment>
<evidence type="ECO:0000313" key="9">
    <source>
        <dbReference type="EMBL" id="CAB4576202.1"/>
    </source>
</evidence>
<evidence type="ECO:0000256" key="3">
    <source>
        <dbReference type="ARBA" id="ARBA00022448"/>
    </source>
</evidence>
<comment type="subcellular location">
    <subcellularLocation>
        <location evidence="1">Cell membrane</location>
        <topology evidence="1">Multi-pass membrane protein</topology>
    </subcellularLocation>
</comment>
<evidence type="ECO:0000256" key="2">
    <source>
        <dbReference type="ARBA" id="ARBA00010735"/>
    </source>
</evidence>
<dbReference type="GO" id="GO:1903785">
    <property type="term" value="P:L-valine transmembrane transport"/>
    <property type="evidence" value="ECO:0007669"/>
    <property type="project" value="TreeGrafter"/>
</dbReference>
<dbReference type="AlphaFoldDB" id="A0A6J6EID3"/>
<evidence type="ECO:0000256" key="8">
    <source>
        <dbReference type="SAM" id="Phobius"/>
    </source>
</evidence>
<dbReference type="GO" id="GO:0005886">
    <property type="term" value="C:plasma membrane"/>
    <property type="evidence" value="ECO:0007669"/>
    <property type="project" value="UniProtKB-SubCell"/>
</dbReference>
<keyword evidence="3" id="KW-0813">Transport</keyword>
<evidence type="ECO:0000256" key="4">
    <source>
        <dbReference type="ARBA" id="ARBA00022475"/>
    </source>
</evidence>
<feature type="transmembrane region" description="Helical" evidence="8">
    <location>
        <begin position="76"/>
        <end position="101"/>
    </location>
</feature>
<evidence type="ECO:0000256" key="1">
    <source>
        <dbReference type="ARBA" id="ARBA00004651"/>
    </source>
</evidence>
<dbReference type="Pfam" id="PF03591">
    <property type="entry name" value="AzlC"/>
    <property type="match status" value="1"/>
</dbReference>
<evidence type="ECO:0000256" key="5">
    <source>
        <dbReference type="ARBA" id="ARBA00022692"/>
    </source>
</evidence>
<dbReference type="InterPro" id="IPR011606">
    <property type="entry name" value="Brnchd-chn_aa_trnsp_permease"/>
</dbReference>
<keyword evidence="5 8" id="KW-0812">Transmembrane</keyword>
<feature type="transmembrane region" description="Helical" evidence="8">
    <location>
        <begin position="36"/>
        <end position="56"/>
    </location>
</feature>
<dbReference type="PANTHER" id="PTHR34979">
    <property type="entry name" value="INNER MEMBRANE PROTEIN YGAZ"/>
    <property type="match status" value="1"/>
</dbReference>
<dbReference type="PANTHER" id="PTHR34979:SF1">
    <property type="entry name" value="INNER MEMBRANE PROTEIN YGAZ"/>
    <property type="match status" value="1"/>
</dbReference>
<accession>A0A6J6EID3</accession>
<proteinExistence type="inferred from homology"/>